<dbReference type="CDD" id="cd06745">
    <property type="entry name" value="PDZ_SIPA1-like"/>
    <property type="match status" value="1"/>
</dbReference>
<feature type="compositionally biased region" description="Low complexity" evidence="5">
    <location>
        <begin position="1666"/>
        <end position="1685"/>
    </location>
</feature>
<organism evidence="8 9">
    <name type="scientific">Pinctada imbricata</name>
    <name type="common">Atlantic pearl-oyster</name>
    <name type="synonym">Pinctada martensii</name>
    <dbReference type="NCBI Taxonomy" id="66713"/>
    <lineage>
        <taxon>Eukaryota</taxon>
        <taxon>Metazoa</taxon>
        <taxon>Spiralia</taxon>
        <taxon>Lophotrochozoa</taxon>
        <taxon>Mollusca</taxon>
        <taxon>Bivalvia</taxon>
        <taxon>Autobranchia</taxon>
        <taxon>Pteriomorphia</taxon>
        <taxon>Pterioida</taxon>
        <taxon>Pterioidea</taxon>
        <taxon>Pteriidae</taxon>
        <taxon>Pinctada</taxon>
    </lineage>
</organism>
<feature type="region of interest" description="Disordered" evidence="5">
    <location>
        <begin position="29"/>
        <end position="49"/>
    </location>
</feature>
<feature type="region of interest" description="Disordered" evidence="5">
    <location>
        <begin position="1664"/>
        <end position="1709"/>
    </location>
</feature>
<comment type="caution">
    <text evidence="8">The sequence shown here is derived from an EMBL/GenBank/DDBJ whole genome shotgun (WGS) entry which is preliminary data.</text>
</comment>
<dbReference type="InterPro" id="IPR021818">
    <property type="entry name" value="SIPA1L_C"/>
</dbReference>
<feature type="region of interest" description="Disordered" evidence="5">
    <location>
        <begin position="66"/>
        <end position="142"/>
    </location>
</feature>
<feature type="domain" description="Rap-GAP" evidence="6">
    <location>
        <begin position="578"/>
        <end position="795"/>
    </location>
</feature>
<feature type="region of interest" description="Disordered" evidence="5">
    <location>
        <begin position="338"/>
        <end position="376"/>
    </location>
</feature>
<feature type="compositionally biased region" description="Basic and acidic residues" evidence="5">
    <location>
        <begin position="1130"/>
        <end position="1153"/>
    </location>
</feature>
<dbReference type="SUPFAM" id="SSF111347">
    <property type="entry name" value="Rap/Ran-GAP"/>
    <property type="match status" value="1"/>
</dbReference>
<dbReference type="InterPro" id="IPR050989">
    <property type="entry name" value="Rap1_Ran_GAP"/>
</dbReference>
<feature type="compositionally biased region" description="Low complexity" evidence="5">
    <location>
        <begin position="1483"/>
        <end position="1495"/>
    </location>
</feature>
<feature type="compositionally biased region" description="Low complexity" evidence="5">
    <location>
        <begin position="1154"/>
        <end position="1163"/>
    </location>
</feature>
<evidence type="ECO:0000313" key="9">
    <source>
        <dbReference type="Proteomes" id="UP001186944"/>
    </source>
</evidence>
<feature type="compositionally biased region" description="Basic and acidic residues" evidence="5">
    <location>
        <begin position="1300"/>
        <end position="1313"/>
    </location>
</feature>
<dbReference type="Pfam" id="PF00595">
    <property type="entry name" value="PDZ"/>
    <property type="match status" value="1"/>
</dbReference>
<feature type="compositionally biased region" description="Basic residues" evidence="5">
    <location>
        <begin position="115"/>
        <end position="125"/>
    </location>
</feature>
<feature type="coiled-coil region" evidence="4">
    <location>
        <begin position="1724"/>
        <end position="1779"/>
    </location>
</feature>
<evidence type="ECO:0000259" key="6">
    <source>
        <dbReference type="PROSITE" id="PS50085"/>
    </source>
</evidence>
<dbReference type="InterPro" id="IPR036034">
    <property type="entry name" value="PDZ_sf"/>
</dbReference>
<feature type="compositionally biased region" description="Polar residues" evidence="5">
    <location>
        <begin position="1499"/>
        <end position="1512"/>
    </location>
</feature>
<feature type="compositionally biased region" description="Polar residues" evidence="5">
    <location>
        <begin position="1355"/>
        <end position="1370"/>
    </location>
</feature>
<dbReference type="PANTHER" id="PTHR15711:SF22">
    <property type="entry name" value="RAP-GAP DOMAIN-CONTAINING PROTEIN"/>
    <property type="match status" value="1"/>
</dbReference>
<evidence type="ECO:0000259" key="7">
    <source>
        <dbReference type="PROSITE" id="PS50106"/>
    </source>
</evidence>
<dbReference type="FunFam" id="3.40.50.11210:FF:000002">
    <property type="entry name" value="Signal-induced proliferation-associated 1-like protein 1"/>
    <property type="match status" value="1"/>
</dbReference>
<feature type="compositionally biased region" description="Polar residues" evidence="5">
    <location>
        <begin position="1408"/>
        <end position="1440"/>
    </location>
</feature>
<keyword evidence="2" id="KW-0597">Phosphoprotein</keyword>
<sequence length="1794" mass="198902">MANSENVPIETIRKRSEKAVDYYKNKVIPSYSSRPNTASPMTSRNYDSTENINGIYTSHYGMRAAESAQRGKSKVGFADHEQKPSESNGETTKLNESFTRGGHRATIHGTDARKSWKGKGKHGKEKRSPKTQDDDEIMAPLKRRSRGLYRSNSNLEMDSIEYIDVDDFHNTSLRRDYGSTSSLDLLQNSSDSFFQMLNDYRGVNLDQRSPAPAKMQEFLRGRLDSREKERLAAKAANGSVVTDRSEDVSDSPNKNKSKLKNKDRKSRAKSITAETRPGLLTKLRGKDADSGARTPENVDVDLRAEDRLRNKAFVHYDCQSAGFDILNVLKNQKLDLSSKNTSTGASAASGQSRSSLAPDKDGPDVTADVDEGDGKSSDLVLSCPYFRNELGGEEERTISLGRPSALKKYSTQSHSDSAISSTRSPACCGVSILDSVPTPTGLILPHVVLHRGHVIEYVDHGASFYRHFFYGCEHQSYFGIDETLGPVAISIRKEKLDDRENNIGKAEYGHSLYRMIFRTSELTTLRGTILEDAIPCSQTRLGGTRSVTVKDVIEYTLPDLQSSCLKLASSAQKTMDQLLKLDEQGVSQTYKVGVMYCRSGQSSEEDMYNNEHSGPALEEFLNCIGQKVRLKGFDKYRAQLDNKTDSTGTFSVYTTYNNSEIMFHVSTMLPYTPNNPQQLLRKRHIGNDIVTIVFQEPGALPFTPRTVRSQFQHVFIIVKAHNPCTDNVHYSIAVSRSRDVPPFGPHIPENAFFPKSSEFADFLLAKIINAENAAHRCEKFRAMATRTRTEYLKDLATNHVTTTNLDSGSKLSKFSLGSGRKKDKIKQKVTPDQFATGAISWHIQVDDFSTASQVDGILAISSEVLVILEEMTRDVIFTVHCGAIIGWTSQASSIRIYFNQGESILVRPQSGEMEETDEICTRLKGVTPGCETTDLMLKRNGMGQLGFHVQSEGVVTDVEKFGFAWDADLKKGSRLVEICKVATATLTHEQIVDLLRTSATVKVTVIPPLEDGTPRGVATLNTNCHSTSLTTLKAACKATENIQQRQKEVQFTKRSWDGDMHSNHRDLCKTSSDSSEYLEKHKKDIDSITKSSSEYLSVQQQIEEFSKLLGSDEFLSKNVKEVSKSNQEVHVSHHPRDLSHHAREVSHHTREVSHLSSSSTELSYQLRESSLSISTTSQEMSHSAINLHRRDSRKSSSSSEITASPTIRDAPKNFDIPQQRGSLTLPLQKKPATPTRGESRNSPSHNFLPQNRPLATSSLQRNSSLHHAYTDSALSSRTTSSYDEGYNSRHTTSDNIFPGEEVRHERTGSRDSSDYIYISAGTRQPWNPRHPQNQSSSKWFDSSSSGDSTVYGNHLHTSSDTSQSMTSLQAPPSGYRKQLAPGADYSSNVQHGNISLELLKQSQNTKYLLNHGQDPNRNVNSSANLSDTSFSSGSSQNSAPQMAGYRTSRDDVARKRADLSSTNSKGRPGVGPSGHTHRKPHLEVSPLSSENSSPRSSHKNLSGMSSEESLNSRLRPGVTGRPTKAQSNDQLQEELKHLINLEINNSDLRGLLSQAPDRSSIRLTRTMSDESLHGFKGATVNPSRGDNSSDVLFTVAPPVPALPKEVLKDQRLSPRAMYDDALSAKARQILSRHSPNAPNNNVPLPESTAGLDWSNLVNVATKAIESTDSSPTKSQTSSTSVSSVTRDVKKTPAPQQPVTSKDQKTSLQTATNYSSAAPVWRSVAANPQQRIQELETKVEQLERELDQEQKENASLEAEVQELRAENVRLQEESQTAAAQLRKFTEWFFQTIDRQ</sequence>
<dbReference type="GO" id="GO:0005096">
    <property type="term" value="F:GTPase activator activity"/>
    <property type="evidence" value="ECO:0007669"/>
    <property type="project" value="UniProtKB-KW"/>
</dbReference>
<dbReference type="SUPFAM" id="SSF50156">
    <property type="entry name" value="PDZ domain-like"/>
    <property type="match status" value="1"/>
</dbReference>
<dbReference type="PROSITE" id="PS50106">
    <property type="entry name" value="PDZ"/>
    <property type="match status" value="1"/>
</dbReference>
<feature type="region of interest" description="Disordered" evidence="5">
    <location>
        <begin position="1125"/>
        <end position="1252"/>
    </location>
</feature>
<dbReference type="Pfam" id="PF11881">
    <property type="entry name" value="SPAR_C"/>
    <property type="match status" value="1"/>
</dbReference>
<evidence type="ECO:0000256" key="4">
    <source>
        <dbReference type="SAM" id="Coils"/>
    </source>
</evidence>
<feature type="compositionally biased region" description="Polar residues" evidence="5">
    <location>
        <begin position="1272"/>
        <end position="1295"/>
    </location>
</feature>
<feature type="compositionally biased region" description="Low complexity" evidence="5">
    <location>
        <begin position="1335"/>
        <end position="1348"/>
    </location>
</feature>
<dbReference type="Pfam" id="PF21022">
    <property type="entry name" value="Rap-GAP_dimer"/>
    <property type="match status" value="1"/>
</dbReference>
<feature type="compositionally biased region" description="Polar residues" evidence="5">
    <location>
        <begin position="1166"/>
        <end position="1184"/>
    </location>
</feature>
<dbReference type="InterPro" id="IPR000331">
    <property type="entry name" value="Rap/Ran_GAP_dom"/>
</dbReference>
<evidence type="ECO:0000256" key="2">
    <source>
        <dbReference type="ARBA" id="ARBA00022553"/>
    </source>
</evidence>
<dbReference type="EMBL" id="VSWD01000009">
    <property type="protein sequence ID" value="KAK3092263.1"/>
    <property type="molecule type" value="Genomic_DNA"/>
</dbReference>
<reference evidence="8" key="1">
    <citation type="submission" date="2019-08" db="EMBL/GenBank/DDBJ databases">
        <title>The improved chromosome-level genome for the pearl oyster Pinctada fucata martensii using PacBio sequencing and Hi-C.</title>
        <authorList>
            <person name="Zheng Z."/>
        </authorList>
    </citation>
    <scope>NUCLEOTIDE SEQUENCE</scope>
    <source>
        <strain evidence="8">ZZ-2019</strain>
        <tissue evidence="8">Adductor muscle</tissue>
    </source>
</reference>
<feature type="domain" description="PDZ" evidence="7">
    <location>
        <begin position="934"/>
        <end position="998"/>
    </location>
</feature>
<evidence type="ECO:0000256" key="5">
    <source>
        <dbReference type="SAM" id="MobiDB-lite"/>
    </source>
</evidence>
<dbReference type="PANTHER" id="PTHR15711">
    <property type="entry name" value="RAP GTPASE-ACTIVATING PROTEIN"/>
    <property type="match status" value="1"/>
</dbReference>
<feature type="compositionally biased region" description="Polar residues" evidence="5">
    <location>
        <begin position="1696"/>
        <end position="1709"/>
    </location>
</feature>
<feature type="compositionally biased region" description="Polar residues" evidence="5">
    <location>
        <begin position="85"/>
        <end position="98"/>
    </location>
</feature>
<feature type="compositionally biased region" description="Low complexity" evidence="5">
    <location>
        <begin position="338"/>
        <end position="357"/>
    </location>
</feature>
<dbReference type="GO" id="GO:0005737">
    <property type="term" value="C:cytoplasm"/>
    <property type="evidence" value="ECO:0007669"/>
    <property type="project" value="TreeGrafter"/>
</dbReference>
<keyword evidence="3 4" id="KW-0175">Coiled coil</keyword>
<feature type="compositionally biased region" description="Basic residues" evidence="5">
    <location>
        <begin position="255"/>
        <end position="268"/>
    </location>
</feature>
<feature type="region of interest" description="Disordered" evidence="5">
    <location>
        <begin position="1408"/>
        <end position="1528"/>
    </location>
</feature>
<name>A0AA88XUT1_PINIB</name>
<feature type="compositionally biased region" description="Basic and acidic residues" evidence="5">
    <location>
        <begin position="1447"/>
        <end position="1458"/>
    </location>
</feature>
<dbReference type="InterPro" id="IPR035974">
    <property type="entry name" value="Rap/Ran-GAP_sf"/>
</dbReference>
<dbReference type="Gene3D" id="3.40.50.11210">
    <property type="entry name" value="Rap/Ran-GAP"/>
    <property type="match status" value="1"/>
</dbReference>
<feature type="compositionally biased region" description="Polar residues" evidence="5">
    <location>
        <begin position="1240"/>
        <end position="1252"/>
    </location>
</feature>
<dbReference type="Gene3D" id="2.30.42.10">
    <property type="match status" value="1"/>
</dbReference>
<dbReference type="Proteomes" id="UP001186944">
    <property type="component" value="Unassembled WGS sequence"/>
</dbReference>
<dbReference type="PROSITE" id="PS50085">
    <property type="entry name" value="RAPGAP"/>
    <property type="match status" value="1"/>
</dbReference>
<feature type="compositionally biased region" description="Polar residues" evidence="5">
    <location>
        <begin position="30"/>
        <end position="49"/>
    </location>
</feature>
<dbReference type="InterPro" id="IPR001478">
    <property type="entry name" value="PDZ"/>
</dbReference>
<feature type="compositionally biased region" description="Polar residues" evidence="5">
    <location>
        <begin position="1321"/>
        <end position="1334"/>
    </location>
</feature>
<dbReference type="SMART" id="SM00228">
    <property type="entry name" value="PDZ"/>
    <property type="match status" value="1"/>
</dbReference>
<feature type="region of interest" description="Disordered" evidence="5">
    <location>
        <begin position="1267"/>
        <end position="1386"/>
    </location>
</feature>
<dbReference type="GO" id="GO:0051056">
    <property type="term" value="P:regulation of small GTPase mediated signal transduction"/>
    <property type="evidence" value="ECO:0007669"/>
    <property type="project" value="InterPro"/>
</dbReference>
<dbReference type="Pfam" id="PF02145">
    <property type="entry name" value="Rap_GAP"/>
    <property type="match status" value="1"/>
</dbReference>
<feature type="region of interest" description="Disordered" evidence="5">
    <location>
        <begin position="229"/>
        <end position="294"/>
    </location>
</feature>
<protein>
    <recommendedName>
        <fullName evidence="10">Signal-induced proliferation-associated 1-like protein 2</fullName>
    </recommendedName>
</protein>
<evidence type="ECO:0000256" key="3">
    <source>
        <dbReference type="ARBA" id="ARBA00023054"/>
    </source>
</evidence>
<evidence type="ECO:0000313" key="8">
    <source>
        <dbReference type="EMBL" id="KAK3092263.1"/>
    </source>
</evidence>
<keyword evidence="1" id="KW-0343">GTPase activation</keyword>
<keyword evidence="9" id="KW-1185">Reference proteome</keyword>
<accession>A0AA88XUT1</accession>
<proteinExistence type="predicted"/>
<evidence type="ECO:0008006" key="10">
    <source>
        <dbReference type="Google" id="ProtNLM"/>
    </source>
</evidence>
<gene>
    <name evidence="8" type="ORF">FSP39_000466</name>
</gene>
<evidence type="ECO:0000256" key="1">
    <source>
        <dbReference type="ARBA" id="ARBA00022468"/>
    </source>
</evidence>